<protein>
    <submittedName>
        <fullName evidence="2">DinB family protein</fullName>
    </submittedName>
</protein>
<dbReference type="Gene3D" id="1.20.120.450">
    <property type="entry name" value="dinb family like domain"/>
    <property type="match status" value="1"/>
</dbReference>
<dbReference type="InterPro" id="IPR034660">
    <property type="entry name" value="DinB/YfiT-like"/>
</dbReference>
<dbReference type="InterPro" id="IPR024775">
    <property type="entry name" value="DinB-like"/>
</dbReference>
<comment type="caution">
    <text evidence="2">The sequence shown here is derived from an EMBL/GenBank/DDBJ whole genome shotgun (WGS) entry which is preliminary data.</text>
</comment>
<evidence type="ECO:0000259" key="1">
    <source>
        <dbReference type="Pfam" id="PF12867"/>
    </source>
</evidence>
<dbReference type="RefSeq" id="WP_208698925.1">
    <property type="nucleotide sequence ID" value="NZ_JBDJNQ010000013.1"/>
</dbReference>
<accession>A0ABV0C0K3</accession>
<dbReference type="EMBL" id="JBDJNQ010000013">
    <property type="protein sequence ID" value="MEN5380038.1"/>
    <property type="molecule type" value="Genomic_DNA"/>
</dbReference>
<gene>
    <name evidence="2" type="ORF">ABE541_22410</name>
</gene>
<name>A0ABV0C0K3_9SPHI</name>
<keyword evidence="3" id="KW-1185">Reference proteome</keyword>
<reference evidence="2 3" key="1">
    <citation type="submission" date="2024-04" db="EMBL/GenBank/DDBJ databases">
        <title>WGS of bacteria from Torrens River.</title>
        <authorList>
            <person name="Wyrsch E.R."/>
            <person name="Drigo B."/>
        </authorList>
    </citation>
    <scope>NUCLEOTIDE SEQUENCE [LARGE SCALE GENOMIC DNA]</scope>
    <source>
        <strain evidence="2 3">TWI391</strain>
    </source>
</reference>
<dbReference type="SUPFAM" id="SSF109854">
    <property type="entry name" value="DinB/YfiT-like putative metalloenzymes"/>
    <property type="match status" value="1"/>
</dbReference>
<evidence type="ECO:0000313" key="3">
    <source>
        <dbReference type="Proteomes" id="UP001409291"/>
    </source>
</evidence>
<sequence>MELNKAFQQITEDFISLLDSLDENELNTKHKADDWSPGQIGDHILKSYASAEVMNGRTESTHRKPDEKVTTIKDTFTDFTIRMKSPQAILPSEKRLDKQRLLQNLRDRIAQIETIIKEKNLSDTCIDFAIPEYGPFTVLEWAWFNTYHTQRHVHQLKNVIQSIKS</sequence>
<evidence type="ECO:0000313" key="2">
    <source>
        <dbReference type="EMBL" id="MEN5380038.1"/>
    </source>
</evidence>
<proteinExistence type="predicted"/>
<feature type="domain" description="DinB-like" evidence="1">
    <location>
        <begin position="7"/>
        <end position="156"/>
    </location>
</feature>
<dbReference type="Proteomes" id="UP001409291">
    <property type="component" value="Unassembled WGS sequence"/>
</dbReference>
<organism evidence="2 3">
    <name type="scientific">Sphingobacterium kitahiroshimense</name>
    <dbReference type="NCBI Taxonomy" id="470446"/>
    <lineage>
        <taxon>Bacteria</taxon>
        <taxon>Pseudomonadati</taxon>
        <taxon>Bacteroidota</taxon>
        <taxon>Sphingobacteriia</taxon>
        <taxon>Sphingobacteriales</taxon>
        <taxon>Sphingobacteriaceae</taxon>
        <taxon>Sphingobacterium</taxon>
    </lineage>
</organism>
<dbReference type="Pfam" id="PF12867">
    <property type="entry name" value="DinB_2"/>
    <property type="match status" value="1"/>
</dbReference>